<accession>A0A4R3YWC5</accession>
<dbReference type="InterPro" id="IPR023286">
    <property type="entry name" value="ABATE_dom_sf"/>
</dbReference>
<dbReference type="EMBL" id="SMCR01000004">
    <property type="protein sequence ID" value="TCV96806.1"/>
    <property type="molecule type" value="Genomic_DNA"/>
</dbReference>
<evidence type="ECO:0000259" key="1">
    <source>
        <dbReference type="Pfam" id="PF11706"/>
    </source>
</evidence>
<comment type="caution">
    <text evidence="2">The sequence shown here is derived from an EMBL/GenBank/DDBJ whole genome shotgun (WGS) entry which is preliminary data.</text>
</comment>
<dbReference type="SUPFAM" id="SSF160904">
    <property type="entry name" value="Jann2411-like"/>
    <property type="match status" value="1"/>
</dbReference>
<proteinExistence type="predicted"/>
<keyword evidence="3" id="KW-1185">Reference proteome</keyword>
<name>A0A4R3YWC5_9GAMM</name>
<sequence length="194" mass="21845">MTLTTKTPAEALFIADNVALDFINTEHQEADSLVDCLTDDSSVVAWLKQAGQLPQDFNQVPEGLFDQAQAFRNEAKQVVLAAMHGARPELSALNRVLESGRPVREIEWNGGNGKFNIVRRLRSNTPMSLLEPIAESLAKLLISDKFDLVRQCEAPDCILFFHDLTKSHRRRWCSMSTCGNRMKVAAFRSRKKQD</sequence>
<dbReference type="PANTHER" id="PTHR35525:SF3">
    <property type="entry name" value="BLL6575 PROTEIN"/>
    <property type="match status" value="1"/>
</dbReference>
<dbReference type="Pfam" id="PF11706">
    <property type="entry name" value="zf-CGNR"/>
    <property type="match status" value="1"/>
</dbReference>
<dbReference type="InterPro" id="IPR010852">
    <property type="entry name" value="ABATE"/>
</dbReference>
<dbReference type="InterPro" id="IPR021005">
    <property type="entry name" value="Znf_CGNR"/>
</dbReference>
<dbReference type="AlphaFoldDB" id="A0A4R3YWC5"/>
<reference evidence="2 3" key="1">
    <citation type="submission" date="2019-03" db="EMBL/GenBank/DDBJ databases">
        <title>Genomic Encyclopedia of Type Strains, Phase IV (KMG-IV): sequencing the most valuable type-strain genomes for metagenomic binning, comparative biology and taxonomic classification.</title>
        <authorList>
            <person name="Goeker M."/>
        </authorList>
    </citation>
    <scope>NUCLEOTIDE SEQUENCE [LARGE SCALE GENOMIC DNA]</scope>
    <source>
        <strain evidence="2 3">DSM 19580</strain>
    </source>
</reference>
<dbReference type="RefSeq" id="WP_131865375.1">
    <property type="nucleotide sequence ID" value="NZ_SMCR01000004.1"/>
</dbReference>
<dbReference type="PANTHER" id="PTHR35525">
    <property type="entry name" value="BLL6575 PROTEIN"/>
    <property type="match status" value="1"/>
</dbReference>
<protein>
    <submittedName>
        <fullName evidence="2">Putative RNA-binding Zn ribbon-like protein</fullName>
    </submittedName>
</protein>
<dbReference type="Gene3D" id="1.10.3300.10">
    <property type="entry name" value="Jann2411-like domain"/>
    <property type="match status" value="1"/>
</dbReference>
<evidence type="ECO:0000313" key="3">
    <source>
        <dbReference type="Proteomes" id="UP000295719"/>
    </source>
</evidence>
<feature type="domain" description="Zinc finger CGNR" evidence="1">
    <location>
        <begin position="149"/>
        <end position="191"/>
    </location>
</feature>
<organism evidence="2 3">
    <name type="scientific">Biostraticola tofi</name>
    <dbReference type="NCBI Taxonomy" id="466109"/>
    <lineage>
        <taxon>Bacteria</taxon>
        <taxon>Pseudomonadati</taxon>
        <taxon>Pseudomonadota</taxon>
        <taxon>Gammaproteobacteria</taxon>
        <taxon>Enterobacterales</taxon>
        <taxon>Bruguierivoracaceae</taxon>
        <taxon>Biostraticola</taxon>
    </lineage>
</organism>
<dbReference type="Pfam" id="PF07336">
    <property type="entry name" value="ABATE"/>
    <property type="match status" value="1"/>
</dbReference>
<dbReference type="Proteomes" id="UP000295719">
    <property type="component" value="Unassembled WGS sequence"/>
</dbReference>
<dbReference type="OrthoDB" id="9808437at2"/>
<gene>
    <name evidence="2" type="ORF">EDC52_104246</name>
</gene>
<evidence type="ECO:0000313" key="2">
    <source>
        <dbReference type="EMBL" id="TCV96806.1"/>
    </source>
</evidence>